<evidence type="ECO:0000256" key="10">
    <source>
        <dbReference type="ARBA" id="ARBA00022989"/>
    </source>
</evidence>
<evidence type="ECO:0000256" key="2">
    <source>
        <dbReference type="ARBA" id="ARBA00005967"/>
    </source>
</evidence>
<evidence type="ECO:0000256" key="1">
    <source>
        <dbReference type="ARBA" id="ARBA00004651"/>
    </source>
</evidence>
<organism evidence="20 21">
    <name type="scientific">Candidatus Woesebacteria bacterium RIFCSPHIGHO2_01_FULL_39_28</name>
    <dbReference type="NCBI Taxonomy" id="1802496"/>
    <lineage>
        <taxon>Bacteria</taxon>
        <taxon>Candidatus Woeseibacteriota</taxon>
    </lineage>
</organism>
<comment type="similarity">
    <text evidence="2">Belongs to the bacterial diacylglycerol kinase family.</text>
</comment>
<feature type="transmembrane region" description="Helical" evidence="19">
    <location>
        <begin position="53"/>
        <end position="73"/>
    </location>
</feature>
<keyword evidence="7 17" id="KW-0547">Nucleotide-binding</keyword>
<evidence type="ECO:0000256" key="9">
    <source>
        <dbReference type="ARBA" id="ARBA00022840"/>
    </source>
</evidence>
<keyword evidence="14" id="KW-1208">Phospholipid metabolism</keyword>
<keyword evidence="13" id="KW-0594">Phospholipid biosynthesis</keyword>
<feature type="transmembrane region" description="Helical" evidence="19">
    <location>
        <begin position="29"/>
        <end position="47"/>
    </location>
</feature>
<evidence type="ECO:0000256" key="12">
    <source>
        <dbReference type="ARBA" id="ARBA00023136"/>
    </source>
</evidence>
<keyword evidence="6 19" id="KW-0812">Transmembrane</keyword>
<evidence type="ECO:0000256" key="11">
    <source>
        <dbReference type="ARBA" id="ARBA00023098"/>
    </source>
</evidence>
<evidence type="ECO:0000256" key="6">
    <source>
        <dbReference type="ARBA" id="ARBA00022692"/>
    </source>
</evidence>
<keyword evidence="5" id="KW-0808">Transferase</keyword>
<dbReference type="Proteomes" id="UP000178851">
    <property type="component" value="Unassembled WGS sequence"/>
</dbReference>
<dbReference type="InterPro" id="IPR000829">
    <property type="entry name" value="DAGK"/>
</dbReference>
<keyword evidence="8" id="KW-0418">Kinase</keyword>
<evidence type="ECO:0000313" key="20">
    <source>
        <dbReference type="EMBL" id="OGM26590.1"/>
    </source>
</evidence>
<proteinExistence type="inferred from homology"/>
<comment type="cofactor">
    <cofactor evidence="18">
        <name>Mg(2+)</name>
        <dbReference type="ChEBI" id="CHEBI:18420"/>
    </cofactor>
    <text evidence="18">Mn(2+), Zn(2+), Cd(2+) and Co(2+) support activity to lesser extents.</text>
</comment>
<dbReference type="GO" id="GO:0008654">
    <property type="term" value="P:phospholipid biosynthetic process"/>
    <property type="evidence" value="ECO:0007669"/>
    <property type="project" value="UniProtKB-KW"/>
</dbReference>
<dbReference type="GO" id="GO:0005886">
    <property type="term" value="C:plasma membrane"/>
    <property type="evidence" value="ECO:0007669"/>
    <property type="project" value="UniProtKB-SubCell"/>
</dbReference>
<evidence type="ECO:0000256" key="5">
    <source>
        <dbReference type="ARBA" id="ARBA00022679"/>
    </source>
</evidence>
<dbReference type="PANTHER" id="PTHR34299:SF1">
    <property type="entry name" value="DIACYLGLYCEROL KINASE"/>
    <property type="match status" value="1"/>
</dbReference>
<dbReference type="Pfam" id="PF01219">
    <property type="entry name" value="DAGK_prokar"/>
    <property type="match status" value="1"/>
</dbReference>
<keyword evidence="4" id="KW-0444">Lipid biosynthesis</keyword>
<accession>A0A1F7YHE1</accession>
<dbReference type="CDD" id="cd14265">
    <property type="entry name" value="UDPK_IM_like"/>
    <property type="match status" value="1"/>
</dbReference>
<feature type="binding site" evidence="18">
    <location>
        <position position="74"/>
    </location>
    <ligand>
        <name>a divalent metal cation</name>
        <dbReference type="ChEBI" id="CHEBI:60240"/>
    </ligand>
</feature>
<feature type="binding site" evidence="17">
    <location>
        <begin position="92"/>
        <end position="93"/>
    </location>
    <ligand>
        <name>ATP</name>
        <dbReference type="ChEBI" id="CHEBI:30616"/>
    </ligand>
</feature>
<evidence type="ECO:0000256" key="8">
    <source>
        <dbReference type="ARBA" id="ARBA00022777"/>
    </source>
</evidence>
<sequence>MAQVGKHTVKSFRFAFEGLKAVFEGEPNFRVHILITFLVLTLAWVLGFSPLEFTILLITIGLVLILELVNTAIEETINLISTEFSPRIKLIKDVAAAGVLLSAILSVIIGVLLFLPKILQVLNKI</sequence>
<comment type="subcellular location">
    <subcellularLocation>
        <location evidence="1">Cell membrane</location>
        <topology evidence="1">Multi-pass membrane protein</topology>
    </subcellularLocation>
</comment>
<dbReference type="AlphaFoldDB" id="A0A1F7YHE1"/>
<feature type="binding site" evidence="18">
    <location>
        <position position="26"/>
    </location>
    <ligand>
        <name>a divalent metal cation</name>
        <dbReference type="ChEBI" id="CHEBI:60240"/>
    </ligand>
</feature>
<comment type="caution">
    <text evidence="20">The sequence shown here is derived from an EMBL/GenBank/DDBJ whole genome shotgun (WGS) entry which is preliminary data.</text>
</comment>
<dbReference type="EMBL" id="MGGI01000012">
    <property type="protein sequence ID" value="OGM26590.1"/>
    <property type="molecule type" value="Genomic_DNA"/>
</dbReference>
<dbReference type="InterPro" id="IPR033717">
    <property type="entry name" value="UDPK"/>
</dbReference>
<feature type="transmembrane region" description="Helical" evidence="19">
    <location>
        <begin position="94"/>
        <end position="115"/>
    </location>
</feature>
<feature type="active site" description="Proton acceptor" evidence="15">
    <location>
        <position position="67"/>
    </location>
</feature>
<protein>
    <recommendedName>
        <fullName evidence="22">Diacylglycerol kinase</fullName>
    </recommendedName>
</protein>
<reference evidence="20 21" key="1">
    <citation type="journal article" date="2016" name="Nat. Commun.">
        <title>Thousands of microbial genomes shed light on interconnected biogeochemical processes in an aquifer system.</title>
        <authorList>
            <person name="Anantharaman K."/>
            <person name="Brown C.T."/>
            <person name="Hug L.A."/>
            <person name="Sharon I."/>
            <person name="Castelle C.J."/>
            <person name="Probst A.J."/>
            <person name="Thomas B.C."/>
            <person name="Singh A."/>
            <person name="Wilkins M.J."/>
            <person name="Karaoz U."/>
            <person name="Brodie E.L."/>
            <person name="Williams K.H."/>
            <person name="Hubbard S.S."/>
            <person name="Banfield J.F."/>
        </authorList>
    </citation>
    <scope>NUCLEOTIDE SEQUENCE [LARGE SCALE GENOMIC DNA]</scope>
</reference>
<evidence type="ECO:0000256" key="13">
    <source>
        <dbReference type="ARBA" id="ARBA00023209"/>
    </source>
</evidence>
<dbReference type="InterPro" id="IPR036945">
    <property type="entry name" value="DAGK_sf"/>
</dbReference>
<evidence type="ECO:0000256" key="16">
    <source>
        <dbReference type="PIRSR" id="PIRSR600829-2"/>
    </source>
</evidence>
<gene>
    <name evidence="20" type="ORF">A2627_01030</name>
</gene>
<evidence type="ECO:0000313" key="21">
    <source>
        <dbReference type="Proteomes" id="UP000178851"/>
    </source>
</evidence>
<evidence type="ECO:0000256" key="17">
    <source>
        <dbReference type="PIRSR" id="PIRSR600829-3"/>
    </source>
</evidence>
<dbReference type="GO" id="GO:0005524">
    <property type="term" value="F:ATP binding"/>
    <property type="evidence" value="ECO:0007669"/>
    <property type="project" value="UniProtKB-KW"/>
</dbReference>
<evidence type="ECO:0000256" key="14">
    <source>
        <dbReference type="ARBA" id="ARBA00023264"/>
    </source>
</evidence>
<evidence type="ECO:0000256" key="7">
    <source>
        <dbReference type="ARBA" id="ARBA00022741"/>
    </source>
</evidence>
<feature type="binding site" evidence="16">
    <location>
        <position position="67"/>
    </location>
    <ligand>
        <name>substrate</name>
    </ligand>
</feature>
<keyword evidence="18" id="KW-0460">Magnesium</keyword>
<feature type="binding site" evidence="17">
    <location>
        <position position="74"/>
    </location>
    <ligand>
        <name>ATP</name>
        <dbReference type="ChEBI" id="CHEBI:30616"/>
    </ligand>
</feature>
<feature type="binding site" evidence="17">
    <location>
        <position position="26"/>
    </location>
    <ligand>
        <name>ATP</name>
        <dbReference type="ChEBI" id="CHEBI:30616"/>
    </ligand>
</feature>
<name>A0A1F7YHE1_9BACT</name>
<keyword evidence="10 19" id="KW-1133">Transmembrane helix</keyword>
<evidence type="ECO:0000256" key="3">
    <source>
        <dbReference type="ARBA" id="ARBA00022475"/>
    </source>
</evidence>
<dbReference type="Gene3D" id="1.10.287.3610">
    <property type="match status" value="1"/>
</dbReference>
<keyword evidence="11" id="KW-0443">Lipid metabolism</keyword>
<dbReference type="GO" id="GO:0046872">
    <property type="term" value="F:metal ion binding"/>
    <property type="evidence" value="ECO:0007669"/>
    <property type="project" value="UniProtKB-KW"/>
</dbReference>
<dbReference type="GO" id="GO:0016301">
    <property type="term" value="F:kinase activity"/>
    <property type="evidence" value="ECO:0007669"/>
    <property type="project" value="UniProtKB-KW"/>
</dbReference>
<keyword evidence="3" id="KW-1003">Cell membrane</keyword>
<evidence type="ECO:0000256" key="18">
    <source>
        <dbReference type="PIRSR" id="PIRSR600829-4"/>
    </source>
</evidence>
<evidence type="ECO:0000256" key="15">
    <source>
        <dbReference type="PIRSR" id="PIRSR600829-1"/>
    </source>
</evidence>
<keyword evidence="9 17" id="KW-0067">ATP-binding</keyword>
<keyword evidence="18" id="KW-0479">Metal-binding</keyword>
<evidence type="ECO:0008006" key="22">
    <source>
        <dbReference type="Google" id="ProtNLM"/>
    </source>
</evidence>
<evidence type="ECO:0000256" key="19">
    <source>
        <dbReference type="SAM" id="Phobius"/>
    </source>
</evidence>
<evidence type="ECO:0000256" key="4">
    <source>
        <dbReference type="ARBA" id="ARBA00022516"/>
    </source>
</evidence>
<keyword evidence="12 19" id="KW-0472">Membrane</keyword>
<dbReference type="PANTHER" id="PTHR34299">
    <property type="entry name" value="DIACYLGLYCEROL KINASE"/>
    <property type="match status" value="1"/>
</dbReference>